<dbReference type="InterPro" id="IPR043128">
    <property type="entry name" value="Rev_trsase/Diguanyl_cyclase"/>
</dbReference>
<dbReference type="CDD" id="cd01949">
    <property type="entry name" value="GGDEF"/>
    <property type="match status" value="1"/>
</dbReference>
<sequence>MTIQPVHPATFRFTINPQMFLTNAASVLEYALQPIVDSHTGDLYGIEALLRNVEQLDCTYPSDVFDKAYELNCLVELELILRRKAIAKLASARLPRNTRLFLNVDARLLETENDLTAKTAELLSEYGFTPAIICLELSEAKDISSAGQTKHFIAEARRLDFSIAIDDFGKGFSQLKSLYDFEPEIIKIDRFFVQSIQSDARKRLLVSSAVELAHVLGMRVVAEGVETRAEFLTCREIGCDLIQGYLISHPTTRSDDILDRYPQAIDTSATTTATATPDGISNPFEDLLKREIKPLIALRDDARMDEVLTMLRAGRAYPFIPVINAADEPRGLIKEADIKELIYMPFGQDLLRNKAVNNRVKSFLHRCPIADLHSKLDQLIGLIANEDDQSGGVIVTKNGKYYGFLTTSSLLKIANEIRMRAAEDQNPLSKLPGNGSVTSFVVEEATRSDTERSFCYIDFDHFKPFNDAYGFRTGDRALLLFSELARRCVADQEDFIGHIGGDDFFIGFKKQDFGKVQQVLIDLRNEFRHQAESFYDAKHREDGYILSKDRAGIDRKFSLLTCSIAVVHLPKGLRVDDQDILWRQIALMKQQAKESADGLATTTFGQNFKPSKAVL</sequence>
<dbReference type="InterPro" id="IPR000644">
    <property type="entry name" value="CBS_dom"/>
</dbReference>
<evidence type="ECO:0000259" key="3">
    <source>
        <dbReference type="PROSITE" id="PS50887"/>
    </source>
</evidence>
<dbReference type="InterPro" id="IPR046342">
    <property type="entry name" value="CBS_dom_sf"/>
</dbReference>
<name>A0A939EQC9_9HYPH</name>
<dbReference type="SUPFAM" id="SSF55073">
    <property type="entry name" value="Nucleotide cyclase"/>
    <property type="match status" value="1"/>
</dbReference>
<feature type="domain" description="EAL" evidence="2">
    <location>
        <begin position="12"/>
        <end position="264"/>
    </location>
</feature>
<keyword evidence="1" id="KW-0129">CBS domain</keyword>
<evidence type="ECO:0000256" key="1">
    <source>
        <dbReference type="PROSITE-ProRule" id="PRU00703"/>
    </source>
</evidence>
<dbReference type="InterPro" id="IPR000160">
    <property type="entry name" value="GGDEF_dom"/>
</dbReference>
<organism evidence="5 6">
    <name type="scientific">Roseibium limicola</name>
    <dbReference type="NCBI Taxonomy" id="2816037"/>
    <lineage>
        <taxon>Bacteria</taxon>
        <taxon>Pseudomonadati</taxon>
        <taxon>Pseudomonadota</taxon>
        <taxon>Alphaproteobacteria</taxon>
        <taxon>Hyphomicrobiales</taxon>
        <taxon>Stappiaceae</taxon>
        <taxon>Roseibium</taxon>
    </lineage>
</organism>
<dbReference type="SUPFAM" id="SSF54631">
    <property type="entry name" value="CBS-domain pair"/>
    <property type="match status" value="1"/>
</dbReference>
<dbReference type="InterPro" id="IPR050706">
    <property type="entry name" value="Cyclic-di-GMP_PDE-like"/>
</dbReference>
<evidence type="ECO:0000259" key="2">
    <source>
        <dbReference type="PROSITE" id="PS50883"/>
    </source>
</evidence>
<evidence type="ECO:0000259" key="4">
    <source>
        <dbReference type="PROSITE" id="PS51371"/>
    </source>
</evidence>
<dbReference type="Pfam" id="PF00563">
    <property type="entry name" value="EAL"/>
    <property type="match status" value="1"/>
</dbReference>
<dbReference type="InterPro" id="IPR001633">
    <property type="entry name" value="EAL_dom"/>
</dbReference>
<dbReference type="SUPFAM" id="SSF141868">
    <property type="entry name" value="EAL domain-like"/>
    <property type="match status" value="1"/>
</dbReference>
<accession>A0A939EQC9</accession>
<comment type="caution">
    <text evidence="5">The sequence shown here is derived from an EMBL/GenBank/DDBJ whole genome shotgun (WGS) entry which is preliminary data.</text>
</comment>
<dbReference type="Gene3D" id="3.10.580.10">
    <property type="entry name" value="CBS-domain"/>
    <property type="match status" value="1"/>
</dbReference>
<dbReference type="InterPro" id="IPR035919">
    <property type="entry name" value="EAL_sf"/>
</dbReference>
<reference evidence="5" key="1">
    <citation type="submission" date="2021-03" db="EMBL/GenBank/DDBJ databases">
        <title>Roseibium sp. CAU 1637 isolated from Incheon.</title>
        <authorList>
            <person name="Kim W."/>
        </authorList>
    </citation>
    <scope>NUCLEOTIDE SEQUENCE</scope>
    <source>
        <strain evidence="5">CAU 1637</strain>
    </source>
</reference>
<keyword evidence="6" id="KW-1185">Reference proteome</keyword>
<feature type="domain" description="CBS" evidence="4">
    <location>
        <begin position="291"/>
        <end position="350"/>
    </location>
</feature>
<feature type="domain" description="GGDEF" evidence="3">
    <location>
        <begin position="450"/>
        <end position="607"/>
    </location>
</feature>
<dbReference type="PROSITE" id="PS50883">
    <property type="entry name" value="EAL"/>
    <property type="match status" value="1"/>
</dbReference>
<gene>
    <name evidence="5" type="ORF">J0X15_15255</name>
</gene>
<dbReference type="Gene3D" id="3.20.20.450">
    <property type="entry name" value="EAL domain"/>
    <property type="match status" value="1"/>
</dbReference>
<dbReference type="EMBL" id="JAFLNF010000007">
    <property type="protein sequence ID" value="MBO0346588.1"/>
    <property type="molecule type" value="Genomic_DNA"/>
</dbReference>
<dbReference type="GO" id="GO:0071111">
    <property type="term" value="F:cyclic-guanylate-specific phosphodiesterase activity"/>
    <property type="evidence" value="ECO:0007669"/>
    <property type="project" value="InterPro"/>
</dbReference>
<dbReference type="PANTHER" id="PTHR33121">
    <property type="entry name" value="CYCLIC DI-GMP PHOSPHODIESTERASE PDEF"/>
    <property type="match status" value="1"/>
</dbReference>
<dbReference type="CDD" id="cd01948">
    <property type="entry name" value="EAL"/>
    <property type="match status" value="1"/>
</dbReference>
<dbReference type="PROSITE" id="PS51371">
    <property type="entry name" value="CBS"/>
    <property type="match status" value="1"/>
</dbReference>
<dbReference type="Pfam" id="PF00990">
    <property type="entry name" value="GGDEF"/>
    <property type="match status" value="1"/>
</dbReference>
<evidence type="ECO:0000313" key="5">
    <source>
        <dbReference type="EMBL" id="MBO0346588.1"/>
    </source>
</evidence>
<proteinExistence type="predicted"/>
<dbReference type="PROSITE" id="PS50887">
    <property type="entry name" value="GGDEF"/>
    <property type="match status" value="1"/>
</dbReference>
<dbReference type="SMART" id="SM00052">
    <property type="entry name" value="EAL"/>
    <property type="match status" value="1"/>
</dbReference>
<protein>
    <submittedName>
        <fullName evidence="5">EAL and GGDEF domain-containing protein</fullName>
    </submittedName>
</protein>
<dbReference type="Proteomes" id="UP000664779">
    <property type="component" value="Unassembled WGS sequence"/>
</dbReference>
<evidence type="ECO:0000313" key="6">
    <source>
        <dbReference type="Proteomes" id="UP000664779"/>
    </source>
</evidence>
<dbReference type="SMART" id="SM00267">
    <property type="entry name" value="GGDEF"/>
    <property type="match status" value="1"/>
</dbReference>
<dbReference type="NCBIfam" id="TIGR00254">
    <property type="entry name" value="GGDEF"/>
    <property type="match status" value="1"/>
</dbReference>
<dbReference type="PANTHER" id="PTHR33121:SF76">
    <property type="entry name" value="SIGNALING PROTEIN"/>
    <property type="match status" value="1"/>
</dbReference>
<dbReference type="InterPro" id="IPR029787">
    <property type="entry name" value="Nucleotide_cyclase"/>
</dbReference>
<dbReference type="AlphaFoldDB" id="A0A939EQC9"/>
<dbReference type="Gene3D" id="3.30.70.270">
    <property type="match status" value="1"/>
</dbReference>